<proteinExistence type="predicted"/>
<dbReference type="RefSeq" id="WP_269359675.1">
    <property type="nucleotide sequence ID" value="NZ_JAPWHE010000010.1"/>
</dbReference>
<feature type="domain" description="Phage tail lysozyme" evidence="1">
    <location>
        <begin position="11"/>
        <end position="143"/>
    </location>
</feature>
<accession>A0ABT4M656</accession>
<dbReference type="Proteomes" id="UP001068379">
    <property type="component" value="Unassembled WGS sequence"/>
</dbReference>
<comment type="caution">
    <text evidence="2">The sequence shown here is derived from an EMBL/GenBank/DDBJ whole genome shotgun (WGS) entry which is preliminary data.</text>
</comment>
<evidence type="ECO:0000313" key="2">
    <source>
        <dbReference type="EMBL" id="MCZ4330781.1"/>
    </source>
</evidence>
<dbReference type="Gene3D" id="1.10.530.10">
    <property type="match status" value="1"/>
</dbReference>
<dbReference type="Pfam" id="PF18013">
    <property type="entry name" value="Phage_lysozyme2"/>
    <property type="match status" value="1"/>
</dbReference>
<reference evidence="2" key="1">
    <citation type="submission" date="2022-12" db="EMBL/GenBank/DDBJ databases">
        <title>Bacterial isolates from different developmental stages of Nematostella vectensis.</title>
        <authorList>
            <person name="Fraune S."/>
        </authorList>
    </citation>
    <scope>NUCLEOTIDE SEQUENCE</scope>
    <source>
        <strain evidence="2">G21619-S1</strain>
    </source>
</reference>
<gene>
    <name evidence="2" type="ORF">O4H32_12575</name>
</gene>
<evidence type="ECO:0000313" key="3">
    <source>
        <dbReference type="Proteomes" id="UP001068379"/>
    </source>
</evidence>
<protein>
    <submittedName>
        <fullName evidence="2">Phage tail tip lysozyme</fullName>
    </submittedName>
</protein>
<dbReference type="EMBL" id="JAPWHE010000010">
    <property type="protein sequence ID" value="MCZ4330781.1"/>
    <property type="molecule type" value="Genomic_DNA"/>
</dbReference>
<sequence length="900" mass="93971">MAWETLAPIVIRRLSSDLNLTPQQAAGVVGQLGHESAGLQAINEENPAVPGSRGGFGWAQWTGPRRQAFEQWAAENKADVSDPEANYQFLLHELKDTPEGRVLPALRAAPDAQAAGRLFTDQFLRPGVPAYDSRASWTQKALDFIMPAAQAGTLPLEQKMSMAERIQKARDAGFNDEEILARIQGNADMAARIQKAREAGFTDEEIYGRMGLQAKPQQPAQATQEQDQPGIVDRLGRQVGLTARYGLEGLGQVADIFTEPLRRMVVNPAARAMGLPEATESTGQMAARGADALGLPQPQGAVENVVGDTARLMAGAGGLSGGAGALSKITSGATQAGLLGLAMNPAQQVVSAGGAGAAGGAAREAGAPAPVQMMAGLAGGLAAPMAASAGQRIVQGVGNRIAAMRPSQVLDRVKSSLAQSGIAWETVPPRVQQQLMAEAAAALRTGDLNPQALARLADFQQVQGATPTRGMLTQDPHIVTREQNLAKMQAQLGGAGLPDIQNQNNAALVRALNEFNPNSDPAAVGASATGALQSRLNTQRSNINALYSQARDSAGRSFPLDGAAFTQRAGQLLDDNLVAGALPADVRNHLNQIAQGRVPFTVDYAEQLKTRMSALQRGTSDGSARYALGLVRQALDDTPILGLGEQTGAVGARAVNPGMLPAEPGNSALGEQAVGAFNRARGATRAMKRQIENTPALQALEAGDLAPEKFVQQYIASQSASNADVRRLGRLLAENQPARESVRSGIAQHLKDRALSGKPDDIGAARFSADQYAKALKALGDGKLGAFFDPAEIRQLHAIGRVGRLMVNQPVGSAVNNSNTAAAAIGRVLDMMGSAGRGFKLLGISDQIKAIEAALGQRKALGVRGALIQPRAPRQGAAIPAAIYGSALAAVPPSQDNRRQ</sequence>
<keyword evidence="3" id="KW-1185">Reference proteome</keyword>
<name>A0ABT4M656_9BURK</name>
<evidence type="ECO:0000259" key="1">
    <source>
        <dbReference type="Pfam" id="PF18013"/>
    </source>
</evidence>
<dbReference type="InterPro" id="IPR041219">
    <property type="entry name" value="Phage_lysozyme2"/>
</dbReference>
<organism evidence="2 3">
    <name type="scientific">Castellaniella denitrificans</name>
    <dbReference type="NCBI Taxonomy" id="56119"/>
    <lineage>
        <taxon>Bacteria</taxon>
        <taxon>Pseudomonadati</taxon>
        <taxon>Pseudomonadota</taxon>
        <taxon>Betaproteobacteria</taxon>
        <taxon>Burkholderiales</taxon>
        <taxon>Alcaligenaceae</taxon>
        <taxon>Castellaniella</taxon>
    </lineage>
</organism>